<evidence type="ECO:0000313" key="3">
    <source>
        <dbReference type="Proteomes" id="UP001066276"/>
    </source>
</evidence>
<accession>A0AAV7TJ26</accession>
<gene>
    <name evidence="2" type="ORF">NDU88_001723</name>
</gene>
<evidence type="ECO:0000256" key="1">
    <source>
        <dbReference type="SAM" id="MobiDB-lite"/>
    </source>
</evidence>
<evidence type="ECO:0000313" key="2">
    <source>
        <dbReference type="EMBL" id="KAJ1176443.1"/>
    </source>
</evidence>
<dbReference type="AlphaFoldDB" id="A0AAV7TJ26"/>
<dbReference type="EMBL" id="JANPWB010000006">
    <property type="protein sequence ID" value="KAJ1176443.1"/>
    <property type="molecule type" value="Genomic_DNA"/>
</dbReference>
<protein>
    <submittedName>
        <fullName evidence="2">Uncharacterized protein</fullName>
    </submittedName>
</protein>
<reference evidence="2" key="1">
    <citation type="journal article" date="2022" name="bioRxiv">
        <title>Sequencing and chromosome-scale assembly of the giantPleurodeles waltlgenome.</title>
        <authorList>
            <person name="Brown T."/>
            <person name="Elewa A."/>
            <person name="Iarovenko S."/>
            <person name="Subramanian E."/>
            <person name="Araus A.J."/>
            <person name="Petzold A."/>
            <person name="Susuki M."/>
            <person name="Suzuki K.-i.T."/>
            <person name="Hayashi T."/>
            <person name="Toyoda A."/>
            <person name="Oliveira C."/>
            <person name="Osipova E."/>
            <person name="Leigh N.D."/>
            <person name="Simon A."/>
            <person name="Yun M.H."/>
        </authorList>
    </citation>
    <scope>NUCLEOTIDE SEQUENCE</scope>
    <source>
        <strain evidence="2">20211129_DDA</strain>
        <tissue evidence="2">Liver</tissue>
    </source>
</reference>
<dbReference type="Proteomes" id="UP001066276">
    <property type="component" value="Chromosome 3_2"/>
</dbReference>
<organism evidence="2 3">
    <name type="scientific">Pleurodeles waltl</name>
    <name type="common">Iberian ribbed newt</name>
    <dbReference type="NCBI Taxonomy" id="8319"/>
    <lineage>
        <taxon>Eukaryota</taxon>
        <taxon>Metazoa</taxon>
        <taxon>Chordata</taxon>
        <taxon>Craniata</taxon>
        <taxon>Vertebrata</taxon>
        <taxon>Euteleostomi</taxon>
        <taxon>Amphibia</taxon>
        <taxon>Batrachia</taxon>
        <taxon>Caudata</taxon>
        <taxon>Salamandroidea</taxon>
        <taxon>Salamandridae</taxon>
        <taxon>Pleurodelinae</taxon>
        <taxon>Pleurodeles</taxon>
    </lineage>
</organism>
<comment type="caution">
    <text evidence="2">The sequence shown here is derived from an EMBL/GenBank/DDBJ whole genome shotgun (WGS) entry which is preliminary data.</text>
</comment>
<keyword evidence="3" id="KW-1185">Reference proteome</keyword>
<sequence length="119" mass="13029">MGWRFGVETALRFVAENSRDALRPVGGGAAVRSGPRRGGALCHRTSAGWWSEEGGDRGRPLELLVERPKEARCWITDLRLCRAAGVQWKRIGGSSPLPAWDKAEQRGANPATVHQRGLD</sequence>
<feature type="region of interest" description="Disordered" evidence="1">
    <location>
        <begin position="91"/>
        <end position="119"/>
    </location>
</feature>
<name>A0AAV7TJ26_PLEWA</name>
<proteinExistence type="predicted"/>